<reference evidence="2" key="1">
    <citation type="submission" date="2022-11" db="UniProtKB">
        <authorList>
            <consortium name="WormBaseParasite"/>
        </authorList>
    </citation>
    <scope>IDENTIFICATION</scope>
</reference>
<name>A0AC34QJ54_9BILA</name>
<dbReference type="WBParaSite" id="JU765_v2.g16803.t1">
    <property type="protein sequence ID" value="JU765_v2.g16803.t1"/>
    <property type="gene ID" value="JU765_v2.g16803"/>
</dbReference>
<evidence type="ECO:0000313" key="2">
    <source>
        <dbReference type="WBParaSite" id="JU765_v2.g16803.t1"/>
    </source>
</evidence>
<evidence type="ECO:0000313" key="1">
    <source>
        <dbReference type="Proteomes" id="UP000887576"/>
    </source>
</evidence>
<dbReference type="Proteomes" id="UP000887576">
    <property type="component" value="Unplaced"/>
</dbReference>
<organism evidence="1 2">
    <name type="scientific">Panagrolaimus sp. JU765</name>
    <dbReference type="NCBI Taxonomy" id="591449"/>
    <lineage>
        <taxon>Eukaryota</taxon>
        <taxon>Metazoa</taxon>
        <taxon>Ecdysozoa</taxon>
        <taxon>Nematoda</taxon>
        <taxon>Chromadorea</taxon>
        <taxon>Rhabditida</taxon>
        <taxon>Tylenchina</taxon>
        <taxon>Panagrolaimomorpha</taxon>
        <taxon>Panagrolaimoidea</taxon>
        <taxon>Panagrolaimidae</taxon>
        <taxon>Panagrolaimus</taxon>
    </lineage>
</organism>
<proteinExistence type="predicted"/>
<accession>A0AC34QJ54</accession>
<sequence length="185" mass="21915">MDPSSSRIILIEDIFHFHSYRRPFSDFCAKHGFKFVMVKVNCSLNDAIEFNQKRKPDFLEIVQLTVTTPMLTNIYNRFEDDPKALIVDTKMDETQVLTLLRKKIAETKVEVRKMVPPRIHPMTELTDAEIFDSMTRKVTNKIISHGFQDRAKEINDFRREFLKQKSRNVDEKQFEDLILKFLNKT</sequence>
<protein>
    <submittedName>
        <fullName evidence="2">Uncharacterized protein</fullName>
    </submittedName>
</protein>